<organism evidence="1 2">
    <name type="scientific">Pistacia integerrima</name>
    <dbReference type="NCBI Taxonomy" id="434235"/>
    <lineage>
        <taxon>Eukaryota</taxon>
        <taxon>Viridiplantae</taxon>
        <taxon>Streptophyta</taxon>
        <taxon>Embryophyta</taxon>
        <taxon>Tracheophyta</taxon>
        <taxon>Spermatophyta</taxon>
        <taxon>Magnoliopsida</taxon>
        <taxon>eudicotyledons</taxon>
        <taxon>Gunneridae</taxon>
        <taxon>Pentapetalae</taxon>
        <taxon>rosids</taxon>
        <taxon>malvids</taxon>
        <taxon>Sapindales</taxon>
        <taxon>Anacardiaceae</taxon>
        <taxon>Pistacia</taxon>
    </lineage>
</organism>
<reference evidence="2" key="1">
    <citation type="journal article" date="2023" name="G3 (Bethesda)">
        <title>Genome assembly and association tests identify interacting loci associated with vigor, precocity, and sex in interspecific pistachio rootstocks.</title>
        <authorList>
            <person name="Palmer W."/>
            <person name="Jacygrad E."/>
            <person name="Sagayaradj S."/>
            <person name="Cavanaugh K."/>
            <person name="Han R."/>
            <person name="Bertier L."/>
            <person name="Beede B."/>
            <person name="Kafkas S."/>
            <person name="Golino D."/>
            <person name="Preece J."/>
            <person name="Michelmore R."/>
        </authorList>
    </citation>
    <scope>NUCLEOTIDE SEQUENCE [LARGE SCALE GENOMIC DNA]</scope>
</reference>
<evidence type="ECO:0000313" key="2">
    <source>
        <dbReference type="Proteomes" id="UP001163603"/>
    </source>
</evidence>
<comment type="caution">
    <text evidence="1">The sequence shown here is derived from an EMBL/GenBank/DDBJ whole genome shotgun (WGS) entry which is preliminary data.</text>
</comment>
<accession>A0ACC0Y0M0</accession>
<proteinExistence type="predicted"/>
<gene>
    <name evidence="1" type="ORF">Pint_06977</name>
</gene>
<protein>
    <submittedName>
        <fullName evidence="1">Uncharacterized protein</fullName>
    </submittedName>
</protein>
<keyword evidence="2" id="KW-1185">Reference proteome</keyword>
<dbReference type="Proteomes" id="UP001163603">
    <property type="component" value="Chromosome 10"/>
</dbReference>
<evidence type="ECO:0000313" key="1">
    <source>
        <dbReference type="EMBL" id="KAJ0026368.1"/>
    </source>
</evidence>
<name>A0ACC0Y0M0_9ROSI</name>
<sequence length="36" mass="4337">MVVHRTLQLYSNWMIHVALEVALLETARVSLIMRWR</sequence>
<dbReference type="EMBL" id="CM047745">
    <property type="protein sequence ID" value="KAJ0026368.1"/>
    <property type="molecule type" value="Genomic_DNA"/>
</dbReference>